<feature type="domain" description="EF-hand" evidence="4">
    <location>
        <begin position="109"/>
        <end position="144"/>
    </location>
</feature>
<dbReference type="InterPro" id="IPR002048">
    <property type="entry name" value="EF_hand_dom"/>
</dbReference>
<evidence type="ECO:0000259" key="4">
    <source>
        <dbReference type="PROSITE" id="PS50222"/>
    </source>
</evidence>
<proteinExistence type="predicted"/>
<protein>
    <submittedName>
        <fullName evidence="5">EF-hand calcium binding domain 11</fullName>
    </submittedName>
</protein>
<dbReference type="PROSITE" id="PS50222">
    <property type="entry name" value="EF_HAND_2"/>
    <property type="match status" value="1"/>
</dbReference>
<keyword evidence="3" id="KW-0812">Transmembrane</keyword>
<dbReference type="GO" id="GO:0005509">
    <property type="term" value="F:calcium ion binding"/>
    <property type="evidence" value="ECO:0007669"/>
    <property type="project" value="InterPro"/>
</dbReference>
<accession>A0A8B9G8B7</accession>
<dbReference type="InterPro" id="IPR011992">
    <property type="entry name" value="EF-hand-dom_pair"/>
</dbReference>
<evidence type="ECO:0000313" key="5">
    <source>
        <dbReference type="Ensembl" id="ENSACOP00000017758.1"/>
    </source>
</evidence>
<keyword evidence="2" id="KW-0106">Calcium</keyword>
<dbReference type="CDD" id="cd00051">
    <property type="entry name" value="EFh"/>
    <property type="match status" value="1"/>
</dbReference>
<dbReference type="InterPro" id="IPR018247">
    <property type="entry name" value="EF_Hand_1_Ca_BS"/>
</dbReference>
<dbReference type="SMART" id="SM00054">
    <property type="entry name" value="EFh"/>
    <property type="match status" value="2"/>
</dbReference>
<dbReference type="Ensembl" id="ENSACOT00000018407.1">
    <property type="protein sequence ID" value="ENSACOP00000017758.1"/>
    <property type="gene ID" value="ENSACOG00000012255.1"/>
</dbReference>
<keyword evidence="3" id="KW-1133">Transmembrane helix</keyword>
<evidence type="ECO:0000256" key="2">
    <source>
        <dbReference type="ARBA" id="ARBA00022837"/>
    </source>
</evidence>
<evidence type="ECO:0000313" key="6">
    <source>
        <dbReference type="Proteomes" id="UP000694522"/>
    </source>
</evidence>
<organism evidence="5 6">
    <name type="scientific">Amazona collaria</name>
    <name type="common">yellow-billed parrot</name>
    <dbReference type="NCBI Taxonomy" id="241587"/>
    <lineage>
        <taxon>Eukaryota</taxon>
        <taxon>Metazoa</taxon>
        <taxon>Chordata</taxon>
        <taxon>Craniata</taxon>
        <taxon>Vertebrata</taxon>
        <taxon>Euteleostomi</taxon>
        <taxon>Archelosauria</taxon>
        <taxon>Archosauria</taxon>
        <taxon>Dinosauria</taxon>
        <taxon>Saurischia</taxon>
        <taxon>Theropoda</taxon>
        <taxon>Coelurosauria</taxon>
        <taxon>Aves</taxon>
        <taxon>Neognathae</taxon>
        <taxon>Neoaves</taxon>
        <taxon>Telluraves</taxon>
        <taxon>Australaves</taxon>
        <taxon>Psittaciformes</taxon>
        <taxon>Psittacidae</taxon>
        <taxon>Amazona</taxon>
    </lineage>
</organism>
<keyword evidence="6" id="KW-1185">Reference proteome</keyword>
<dbReference type="Proteomes" id="UP000694522">
    <property type="component" value="Unplaced"/>
</dbReference>
<dbReference type="PROSITE" id="PS00018">
    <property type="entry name" value="EF_HAND_1"/>
    <property type="match status" value="1"/>
</dbReference>
<keyword evidence="3" id="KW-0472">Membrane</keyword>
<feature type="transmembrane region" description="Helical" evidence="3">
    <location>
        <begin position="56"/>
        <end position="74"/>
    </location>
</feature>
<reference evidence="5" key="2">
    <citation type="submission" date="2025-09" db="UniProtKB">
        <authorList>
            <consortium name="Ensembl"/>
        </authorList>
    </citation>
    <scope>IDENTIFICATION</scope>
</reference>
<evidence type="ECO:0000256" key="3">
    <source>
        <dbReference type="SAM" id="Phobius"/>
    </source>
</evidence>
<dbReference type="Pfam" id="PF00036">
    <property type="entry name" value="EF-hand_1"/>
    <property type="match status" value="1"/>
</dbReference>
<name>A0A8B9G8B7_9PSIT</name>
<dbReference type="SUPFAM" id="SSF47473">
    <property type="entry name" value="EF-hand"/>
    <property type="match status" value="1"/>
</dbReference>
<reference evidence="5" key="1">
    <citation type="submission" date="2025-08" db="UniProtKB">
        <authorList>
            <consortium name="Ensembl"/>
        </authorList>
    </citation>
    <scope>IDENTIFICATION</scope>
</reference>
<sequence>INPSKSVKYIKVFQVCDKDNKGYLVREVLKGTAVMFFGYKHLKVYTFFHICFEDPAYVDVSLVFIFYILLHLLFENFFNLMSAKKTSQLPSFFEFEDFKRAFSSISPKLPEKIIVEAFREIDQDSDGCISFKEFESAMKCGQNVVSPVYFA</sequence>
<dbReference type="AlphaFoldDB" id="A0A8B9G8B7"/>
<dbReference type="Gene3D" id="1.10.238.10">
    <property type="entry name" value="EF-hand"/>
    <property type="match status" value="1"/>
</dbReference>
<keyword evidence="1" id="KW-0479">Metal-binding</keyword>
<evidence type="ECO:0000256" key="1">
    <source>
        <dbReference type="ARBA" id="ARBA00022723"/>
    </source>
</evidence>